<dbReference type="GO" id="GO:0006508">
    <property type="term" value="P:proteolysis"/>
    <property type="evidence" value="ECO:0007669"/>
    <property type="project" value="UniProtKB-KW"/>
</dbReference>
<feature type="transmembrane region" description="Helical" evidence="3">
    <location>
        <begin position="101"/>
        <end position="124"/>
    </location>
</feature>
<keyword evidence="3" id="KW-0812">Transmembrane</keyword>
<dbReference type="GO" id="GO:0005524">
    <property type="term" value="F:ATP binding"/>
    <property type="evidence" value="ECO:0007669"/>
    <property type="project" value="InterPro"/>
</dbReference>
<evidence type="ECO:0000313" key="5">
    <source>
        <dbReference type="EMBL" id="GAG16588.1"/>
    </source>
</evidence>
<comment type="caution">
    <text evidence="5">The sequence shown here is derived from an EMBL/GenBank/DDBJ whole genome shotgun (WGS) entry which is preliminary data.</text>
</comment>
<keyword evidence="1" id="KW-0645">Protease</keyword>
<evidence type="ECO:0000256" key="3">
    <source>
        <dbReference type="SAM" id="Phobius"/>
    </source>
</evidence>
<dbReference type="InterPro" id="IPR011546">
    <property type="entry name" value="Pept_M41_FtsH_extracell"/>
</dbReference>
<dbReference type="GO" id="GO:0004176">
    <property type="term" value="F:ATP-dependent peptidase activity"/>
    <property type="evidence" value="ECO:0007669"/>
    <property type="project" value="InterPro"/>
</dbReference>
<protein>
    <recommendedName>
        <fullName evidence="4">Peptidase M41 FtsH extracellular domain-containing protein</fullName>
    </recommendedName>
</protein>
<evidence type="ECO:0000256" key="1">
    <source>
        <dbReference type="ARBA" id="ARBA00022670"/>
    </source>
</evidence>
<evidence type="ECO:0000259" key="4">
    <source>
        <dbReference type="Pfam" id="PF06480"/>
    </source>
</evidence>
<proteinExistence type="predicted"/>
<feature type="non-terminal residue" evidence="5">
    <location>
        <position position="157"/>
    </location>
</feature>
<sequence>MRPFWRGSGLIYIAILVTAIVVFFYILPSTQEPGEIPLSEAIAMSQAGQIAEIKVEGDELLITTIEGIGLIAFKESNANIYDIAGLNLEGVVVEVKDSSGINWGGVMLNFLPLIILVGLLFFLFRQARGANSQALSFGRSRARLFPANTPTVTFDDV</sequence>
<feature type="domain" description="Peptidase M41 FtsH extracellular" evidence="4">
    <location>
        <begin position="10"/>
        <end position="76"/>
    </location>
</feature>
<dbReference type="GO" id="GO:0008270">
    <property type="term" value="F:zinc ion binding"/>
    <property type="evidence" value="ECO:0007669"/>
    <property type="project" value="InterPro"/>
</dbReference>
<dbReference type="Pfam" id="PF06480">
    <property type="entry name" value="FtsH_ext"/>
    <property type="match status" value="1"/>
</dbReference>
<evidence type="ECO:0000256" key="2">
    <source>
        <dbReference type="ARBA" id="ARBA00022801"/>
    </source>
</evidence>
<accession>X0VVX6</accession>
<organism evidence="5">
    <name type="scientific">marine sediment metagenome</name>
    <dbReference type="NCBI Taxonomy" id="412755"/>
    <lineage>
        <taxon>unclassified sequences</taxon>
        <taxon>metagenomes</taxon>
        <taxon>ecological metagenomes</taxon>
    </lineage>
</organism>
<keyword evidence="3" id="KW-1133">Transmembrane helix</keyword>
<reference evidence="5" key="1">
    <citation type="journal article" date="2014" name="Front. Microbiol.">
        <title>High frequency of phylogenetically diverse reductive dehalogenase-homologous genes in deep subseafloor sedimentary metagenomes.</title>
        <authorList>
            <person name="Kawai M."/>
            <person name="Futagami T."/>
            <person name="Toyoda A."/>
            <person name="Takaki Y."/>
            <person name="Nishi S."/>
            <person name="Hori S."/>
            <person name="Arai W."/>
            <person name="Tsubouchi T."/>
            <person name="Morono Y."/>
            <person name="Uchiyama I."/>
            <person name="Ito T."/>
            <person name="Fujiyama A."/>
            <person name="Inagaki F."/>
            <person name="Takami H."/>
        </authorList>
    </citation>
    <scope>NUCLEOTIDE SEQUENCE</scope>
    <source>
        <strain evidence="5">Expedition CK06-06</strain>
    </source>
</reference>
<dbReference type="AlphaFoldDB" id="X0VVX6"/>
<dbReference type="GO" id="GO:0004222">
    <property type="term" value="F:metalloendopeptidase activity"/>
    <property type="evidence" value="ECO:0007669"/>
    <property type="project" value="InterPro"/>
</dbReference>
<dbReference type="GO" id="GO:0016020">
    <property type="term" value="C:membrane"/>
    <property type="evidence" value="ECO:0007669"/>
    <property type="project" value="InterPro"/>
</dbReference>
<keyword evidence="2" id="KW-0378">Hydrolase</keyword>
<dbReference type="EMBL" id="BARS01039229">
    <property type="protein sequence ID" value="GAG16588.1"/>
    <property type="molecule type" value="Genomic_DNA"/>
</dbReference>
<gene>
    <name evidence="5" type="ORF">S01H1_59930</name>
</gene>
<keyword evidence="3" id="KW-0472">Membrane</keyword>
<feature type="transmembrane region" description="Helical" evidence="3">
    <location>
        <begin position="9"/>
        <end position="27"/>
    </location>
</feature>
<name>X0VVX6_9ZZZZ</name>